<dbReference type="Gene3D" id="3.30.420.10">
    <property type="entry name" value="Ribonuclease H-like superfamily/Ribonuclease H"/>
    <property type="match status" value="1"/>
</dbReference>
<dbReference type="GO" id="GO:0008408">
    <property type="term" value="F:3'-5' exonuclease activity"/>
    <property type="evidence" value="ECO:0007669"/>
    <property type="project" value="TreeGrafter"/>
</dbReference>
<keyword evidence="2" id="KW-0540">Nuclease</keyword>
<keyword evidence="2" id="KW-0378">Hydrolase</keyword>
<dbReference type="SMART" id="SM00479">
    <property type="entry name" value="EXOIII"/>
    <property type="match status" value="1"/>
</dbReference>
<evidence type="ECO:0000313" key="2">
    <source>
        <dbReference type="EMBL" id="PLC44784.1"/>
    </source>
</evidence>
<dbReference type="InterPro" id="IPR012337">
    <property type="entry name" value="RNaseH-like_sf"/>
</dbReference>
<evidence type="ECO:0000313" key="3">
    <source>
        <dbReference type="Proteomes" id="UP000234456"/>
    </source>
</evidence>
<gene>
    <name evidence="2" type="ORF">C0Q88_07495</name>
</gene>
<organism evidence="2 3">
    <name type="scientific">Ralstonia pickettii</name>
    <name type="common">Burkholderia pickettii</name>
    <dbReference type="NCBI Taxonomy" id="329"/>
    <lineage>
        <taxon>Bacteria</taxon>
        <taxon>Pseudomonadati</taxon>
        <taxon>Pseudomonadota</taxon>
        <taxon>Betaproteobacteria</taxon>
        <taxon>Burkholderiales</taxon>
        <taxon>Burkholderiaceae</taxon>
        <taxon>Ralstonia</taxon>
    </lineage>
</organism>
<proteinExistence type="predicted"/>
<dbReference type="SUPFAM" id="SSF53098">
    <property type="entry name" value="Ribonuclease H-like"/>
    <property type="match status" value="1"/>
</dbReference>
<dbReference type="GO" id="GO:0003676">
    <property type="term" value="F:nucleic acid binding"/>
    <property type="evidence" value="ECO:0007669"/>
    <property type="project" value="InterPro"/>
</dbReference>
<dbReference type="Pfam" id="PF00929">
    <property type="entry name" value="RNase_T"/>
    <property type="match status" value="1"/>
</dbReference>
<sequence length="189" mass="20966">MIITGLDTETTGLEQADGHRIIEIALLEYDFDSRKLVDKFVQRIDPERSISAGSQAVHGITYEELVGCPKWQDVAGEVHARMQRSDLVIAHNMGFDGPFVGGELLRVGVGLPEIEPFCTMENARWACPDGKFPKLMELCFALGIEYDPAAAHAAEYDVDRMMRCFFAGLDRGFYQLPADVQAKLLKVAA</sequence>
<dbReference type="AlphaFoldDB" id="A0A2N4TYI3"/>
<comment type="caution">
    <text evidence="2">The sequence shown here is derived from an EMBL/GenBank/DDBJ whole genome shotgun (WGS) entry which is preliminary data.</text>
</comment>
<dbReference type="InterPro" id="IPR036397">
    <property type="entry name" value="RNaseH_sf"/>
</dbReference>
<keyword evidence="2" id="KW-0269">Exonuclease</keyword>
<dbReference type="CDD" id="cd06127">
    <property type="entry name" value="DEDDh"/>
    <property type="match status" value="1"/>
</dbReference>
<dbReference type="EMBL" id="PKQE01000001">
    <property type="protein sequence ID" value="PLC44784.1"/>
    <property type="molecule type" value="Genomic_DNA"/>
</dbReference>
<feature type="domain" description="Exonuclease" evidence="1">
    <location>
        <begin position="2"/>
        <end position="174"/>
    </location>
</feature>
<dbReference type="InterPro" id="IPR013520">
    <property type="entry name" value="Ribonucl_H"/>
</dbReference>
<dbReference type="OrthoDB" id="9803913at2"/>
<accession>A0A2N4TYI3</accession>
<dbReference type="PANTHER" id="PTHR30231:SF41">
    <property type="entry name" value="DNA POLYMERASE III SUBUNIT EPSILON"/>
    <property type="match status" value="1"/>
</dbReference>
<dbReference type="PANTHER" id="PTHR30231">
    <property type="entry name" value="DNA POLYMERASE III SUBUNIT EPSILON"/>
    <property type="match status" value="1"/>
</dbReference>
<dbReference type="Proteomes" id="UP000234456">
    <property type="component" value="Unassembled WGS sequence"/>
</dbReference>
<dbReference type="GO" id="GO:0005829">
    <property type="term" value="C:cytosol"/>
    <property type="evidence" value="ECO:0007669"/>
    <property type="project" value="TreeGrafter"/>
</dbReference>
<name>A0A2N4TYI3_RALPI</name>
<protein>
    <submittedName>
        <fullName evidence="2">3'-5' exonuclease</fullName>
    </submittedName>
</protein>
<reference evidence="2 3" key="1">
    <citation type="submission" date="2017-12" db="EMBL/GenBank/DDBJ databases">
        <title>Draft genome sequence of Ralstonia pickettii 52.</title>
        <authorList>
            <person name="Zheng B."/>
        </authorList>
    </citation>
    <scope>NUCLEOTIDE SEQUENCE [LARGE SCALE GENOMIC DNA]</scope>
    <source>
        <strain evidence="2 3">52</strain>
    </source>
</reference>
<dbReference type="GO" id="GO:0045004">
    <property type="term" value="P:DNA replication proofreading"/>
    <property type="evidence" value="ECO:0007669"/>
    <property type="project" value="TreeGrafter"/>
</dbReference>
<evidence type="ECO:0000259" key="1">
    <source>
        <dbReference type="SMART" id="SM00479"/>
    </source>
</evidence>